<proteinExistence type="predicted"/>
<organism evidence="1 2">
    <name type="scientific">Sphaerodactylus townsendi</name>
    <dbReference type="NCBI Taxonomy" id="933632"/>
    <lineage>
        <taxon>Eukaryota</taxon>
        <taxon>Metazoa</taxon>
        <taxon>Chordata</taxon>
        <taxon>Craniata</taxon>
        <taxon>Vertebrata</taxon>
        <taxon>Euteleostomi</taxon>
        <taxon>Lepidosauria</taxon>
        <taxon>Squamata</taxon>
        <taxon>Bifurcata</taxon>
        <taxon>Gekkota</taxon>
        <taxon>Sphaerodactylidae</taxon>
        <taxon>Sphaerodactylus</taxon>
    </lineage>
</organism>
<accession>A0ACB8EBA2</accession>
<protein>
    <submittedName>
        <fullName evidence="1">Uncharacterized protein</fullName>
    </submittedName>
</protein>
<name>A0ACB8EBA2_9SAUR</name>
<dbReference type="Proteomes" id="UP000827872">
    <property type="component" value="Linkage Group LG14"/>
</dbReference>
<evidence type="ECO:0000313" key="1">
    <source>
        <dbReference type="EMBL" id="KAH7989768.1"/>
    </source>
</evidence>
<comment type="caution">
    <text evidence="1">The sequence shown here is derived from an EMBL/GenBank/DDBJ whole genome shotgun (WGS) entry which is preliminary data.</text>
</comment>
<sequence>MHDTSLPAGQGNVFLKDRIDREALCGQKDTCVLVSEIVLENPLQVYRIEVEIEDVNDNSPQFSKKEFLLKIPEQTPLNTRFPLEKAQDRDKGENAVQNYTLSPNDHFRLRVSRATVREQNSAQLVLVKQLDREENARLFLILSAVDGGTPIRTGTTNIIIDVLDTNDNVPQFQQSLYKAKAMKSLPQETYTCG</sequence>
<reference evidence="1" key="1">
    <citation type="submission" date="2021-08" db="EMBL/GenBank/DDBJ databases">
        <title>The first chromosome-level gecko genome reveals the dynamic sex chromosomes of Neotropical dwarf geckos (Sphaerodactylidae: Sphaerodactylus).</title>
        <authorList>
            <person name="Pinto B.J."/>
            <person name="Keating S.E."/>
            <person name="Gamble T."/>
        </authorList>
    </citation>
    <scope>NUCLEOTIDE SEQUENCE</scope>
    <source>
        <strain evidence="1">TG3544</strain>
    </source>
</reference>
<keyword evidence="2" id="KW-1185">Reference proteome</keyword>
<evidence type="ECO:0000313" key="2">
    <source>
        <dbReference type="Proteomes" id="UP000827872"/>
    </source>
</evidence>
<gene>
    <name evidence="1" type="ORF">K3G42_014356</name>
</gene>
<dbReference type="EMBL" id="CM037627">
    <property type="protein sequence ID" value="KAH7989768.1"/>
    <property type="molecule type" value="Genomic_DNA"/>
</dbReference>